<dbReference type="InterPro" id="IPR004256">
    <property type="entry name" value="DUF234"/>
</dbReference>
<reference evidence="1 2" key="1">
    <citation type="journal article" date="2019" name="Int. J. Syst. Evol. Microbiol.">
        <title>Capsulimonas corticalis gen. nov., sp. nov., an aerobic capsulated bacterium, of a novel bacterial order, Capsulimonadales ord. nov., of the class Armatimonadia of the phylum Armatimonadetes.</title>
        <authorList>
            <person name="Li J."/>
            <person name="Kudo C."/>
            <person name="Tonouchi A."/>
        </authorList>
    </citation>
    <scope>NUCLEOTIDE SEQUENCE [LARGE SCALE GENOMIC DNA]</scope>
    <source>
        <strain evidence="1 2">AX-7</strain>
    </source>
</reference>
<organism evidence="1 2">
    <name type="scientific">Capsulimonas corticalis</name>
    <dbReference type="NCBI Taxonomy" id="2219043"/>
    <lineage>
        <taxon>Bacteria</taxon>
        <taxon>Bacillati</taxon>
        <taxon>Armatimonadota</taxon>
        <taxon>Armatimonadia</taxon>
        <taxon>Capsulimonadales</taxon>
        <taxon>Capsulimonadaceae</taxon>
        <taxon>Capsulimonas</taxon>
    </lineage>
</organism>
<sequence>MENASPFYNRVRERKSLADALNSPRSEMLIVYGRRGVGKSALLDQALKDANLPSLYYRATRRTLALQLEALTDAAREAFPDAFLGQSFESLTVFFDFLSHYAAQREDTGNQSPIAVVIDELPYLADVDPGLLTVIQHWWDANKRRPNLKIFLAGSYVAFMERQVLDASAPLYNRRTGALKLEALDYAEAALFFPRYSPQEKMAAYAILGGMPSYLEQFDPAQDIADNLRATVLRRNTYLSEEPDWLLLEDRRRDVTHGSILRAVATGQRKPSDIARAIGKNSAQDIAPQLASLQEQGLLIREVPITEMSQPRSRTSLYYIADNYLDFWYRYVDPARSLIARGLGERVWEQTISPNLGEYISRPSFERASRQFLWRILENSNSEEFTDLSFVNVGTWWGAGDREIDVVATNERGQVTVAGSCKWTESPMDVREYAALQSDLALAGLTLSEAPWWFLFSRLGFSPHLTEIAAAQNPRRLILVDLDQMYRV</sequence>
<dbReference type="AlphaFoldDB" id="A0A402CU33"/>
<dbReference type="InterPro" id="IPR027417">
    <property type="entry name" value="P-loop_NTPase"/>
</dbReference>
<name>A0A402CU33_9BACT</name>
<dbReference type="Gene3D" id="3.40.50.300">
    <property type="entry name" value="P-loop containing nucleotide triphosphate hydrolases"/>
    <property type="match status" value="1"/>
</dbReference>
<dbReference type="Pfam" id="PF03008">
    <property type="entry name" value="DUF234"/>
    <property type="match status" value="1"/>
</dbReference>
<evidence type="ECO:0000313" key="2">
    <source>
        <dbReference type="Proteomes" id="UP000287394"/>
    </source>
</evidence>
<dbReference type="PANTHER" id="PTHR34704">
    <property type="entry name" value="ATPASE"/>
    <property type="match status" value="1"/>
</dbReference>
<evidence type="ECO:0000313" key="1">
    <source>
        <dbReference type="EMBL" id="BDI28848.1"/>
    </source>
</evidence>
<dbReference type="GO" id="GO:0005524">
    <property type="term" value="F:ATP binding"/>
    <property type="evidence" value="ECO:0007669"/>
    <property type="project" value="InterPro"/>
</dbReference>
<dbReference type="PANTHER" id="PTHR34704:SF1">
    <property type="entry name" value="ATPASE"/>
    <property type="match status" value="1"/>
</dbReference>
<dbReference type="InterPro" id="IPR011335">
    <property type="entry name" value="Restrct_endonuc-II-like"/>
</dbReference>
<keyword evidence="2" id="KW-1185">Reference proteome</keyword>
<dbReference type="InterPro" id="IPR011579">
    <property type="entry name" value="ATPase_dom"/>
</dbReference>
<accession>A0A402CU33</accession>
<gene>
    <name evidence="1" type="ORF">CCAX7_008990</name>
</gene>
<dbReference type="SUPFAM" id="SSF52980">
    <property type="entry name" value="Restriction endonuclease-like"/>
    <property type="match status" value="1"/>
</dbReference>
<dbReference type="Proteomes" id="UP000287394">
    <property type="component" value="Chromosome"/>
</dbReference>
<dbReference type="EMBL" id="AP025739">
    <property type="protein sequence ID" value="BDI28848.1"/>
    <property type="molecule type" value="Genomic_DNA"/>
</dbReference>
<dbReference type="OrthoDB" id="9813134at2"/>
<dbReference type="RefSeq" id="WP_119320905.1">
    <property type="nucleotide sequence ID" value="NZ_AP025739.1"/>
</dbReference>
<proteinExistence type="predicted"/>
<dbReference type="SUPFAM" id="SSF52540">
    <property type="entry name" value="P-loop containing nucleoside triphosphate hydrolases"/>
    <property type="match status" value="1"/>
</dbReference>
<dbReference type="Pfam" id="PF01637">
    <property type="entry name" value="ATPase_2"/>
    <property type="match status" value="1"/>
</dbReference>
<dbReference type="KEGG" id="ccot:CCAX7_008990"/>
<protein>
    <submittedName>
        <fullName evidence="1">ATPase AAA</fullName>
    </submittedName>
</protein>